<dbReference type="EMBL" id="JANFYM010000002">
    <property type="protein sequence ID" value="MCQ4792494.1"/>
    <property type="molecule type" value="Genomic_DNA"/>
</dbReference>
<name>A0AAW5JUH5_BIFAD</name>
<reference evidence="3" key="1">
    <citation type="submission" date="2022-06" db="EMBL/GenBank/DDBJ databases">
        <title>Isolation of gut microbiota from human fecal samples.</title>
        <authorList>
            <person name="Pamer E.G."/>
            <person name="Barat B."/>
            <person name="Waligurski E."/>
            <person name="Medina S."/>
            <person name="Paddock L."/>
            <person name="Mostad J."/>
        </authorList>
    </citation>
    <scope>NUCLEOTIDE SEQUENCE</scope>
    <source>
        <strain evidence="3">SL.1.01</strain>
    </source>
</reference>
<organism evidence="3 4">
    <name type="scientific">Bifidobacterium adolescentis</name>
    <dbReference type="NCBI Taxonomy" id="1680"/>
    <lineage>
        <taxon>Bacteria</taxon>
        <taxon>Bacillati</taxon>
        <taxon>Actinomycetota</taxon>
        <taxon>Actinomycetes</taxon>
        <taxon>Bifidobacteriales</taxon>
        <taxon>Bifidobacteriaceae</taxon>
        <taxon>Bifidobacterium</taxon>
    </lineage>
</organism>
<dbReference type="InterPro" id="IPR001387">
    <property type="entry name" value="Cro/C1-type_HTH"/>
</dbReference>
<dbReference type="InterPro" id="IPR010982">
    <property type="entry name" value="Lambda_DNA-bd_dom_sf"/>
</dbReference>
<evidence type="ECO:0000259" key="2">
    <source>
        <dbReference type="PROSITE" id="PS50943"/>
    </source>
</evidence>
<dbReference type="Proteomes" id="UP001206013">
    <property type="component" value="Unassembled WGS sequence"/>
</dbReference>
<accession>A0AAW5JUH5</accession>
<evidence type="ECO:0000313" key="3">
    <source>
        <dbReference type="EMBL" id="MCQ4792494.1"/>
    </source>
</evidence>
<dbReference type="CDD" id="cd00093">
    <property type="entry name" value="HTH_XRE"/>
    <property type="match status" value="1"/>
</dbReference>
<dbReference type="Pfam" id="PF13443">
    <property type="entry name" value="HTH_26"/>
    <property type="match status" value="1"/>
</dbReference>
<evidence type="ECO:0000256" key="1">
    <source>
        <dbReference type="SAM" id="MobiDB-lite"/>
    </source>
</evidence>
<evidence type="ECO:0000313" key="4">
    <source>
        <dbReference type="Proteomes" id="UP001206013"/>
    </source>
</evidence>
<dbReference type="PROSITE" id="PS50943">
    <property type="entry name" value="HTH_CROC1"/>
    <property type="match status" value="1"/>
</dbReference>
<gene>
    <name evidence="3" type="ORF">NE692_03320</name>
</gene>
<dbReference type="RefSeq" id="WP_256134218.1">
    <property type="nucleotide sequence ID" value="NZ_JANFYM010000002.1"/>
</dbReference>
<feature type="domain" description="HTH cro/C1-type" evidence="2">
    <location>
        <begin position="11"/>
        <end position="55"/>
    </location>
</feature>
<dbReference type="SUPFAM" id="SSF47413">
    <property type="entry name" value="lambda repressor-like DNA-binding domains"/>
    <property type="match status" value="1"/>
</dbReference>
<dbReference type="AlphaFoldDB" id="A0AAW5JUH5"/>
<feature type="compositionally biased region" description="Polar residues" evidence="1">
    <location>
        <begin position="119"/>
        <end position="129"/>
    </location>
</feature>
<dbReference type="GO" id="GO:0003677">
    <property type="term" value="F:DNA binding"/>
    <property type="evidence" value="ECO:0007669"/>
    <property type="project" value="InterPro"/>
</dbReference>
<sequence length="129" mass="14656">MTSNEYVTQAIKVRMARLGITQSDVADAVGINRGVMNRYMRNQREWPIRVLDKIAPALKWQDGLDIFIAANSEEKEPQSALAKSWIERKVFSYGNDSDLVFHSLRGSQPRRCAGKRDSQQCQQQGGELK</sequence>
<protein>
    <submittedName>
        <fullName evidence="3">Helix-turn-helix transcriptional regulator</fullName>
    </submittedName>
</protein>
<comment type="caution">
    <text evidence="3">The sequence shown here is derived from an EMBL/GenBank/DDBJ whole genome shotgun (WGS) entry which is preliminary data.</text>
</comment>
<proteinExistence type="predicted"/>
<feature type="region of interest" description="Disordered" evidence="1">
    <location>
        <begin position="108"/>
        <end position="129"/>
    </location>
</feature>
<dbReference type="Gene3D" id="1.10.260.40">
    <property type="entry name" value="lambda repressor-like DNA-binding domains"/>
    <property type="match status" value="1"/>
</dbReference>